<evidence type="ECO:0000313" key="13">
    <source>
        <dbReference type="EMBL" id="ADO82385.1"/>
    </source>
</evidence>
<organism evidence="13 14">
    <name type="scientific">Ilyobacter polytropus (strain ATCC 51220 / DSM 2926 / LMG 16218 / CuHBu1)</name>
    <dbReference type="NCBI Taxonomy" id="572544"/>
    <lineage>
        <taxon>Bacteria</taxon>
        <taxon>Fusobacteriati</taxon>
        <taxon>Fusobacteriota</taxon>
        <taxon>Fusobacteriia</taxon>
        <taxon>Fusobacteriales</taxon>
        <taxon>Fusobacteriaceae</taxon>
        <taxon>Ilyobacter</taxon>
    </lineage>
</organism>
<dbReference type="OrthoDB" id="9808024at2"/>
<keyword evidence="4 11" id="KW-0028">Amino-acid biosynthesis</keyword>
<evidence type="ECO:0000259" key="12">
    <source>
        <dbReference type="Pfam" id="PF00291"/>
    </source>
</evidence>
<dbReference type="CDD" id="cd01561">
    <property type="entry name" value="CBS_like"/>
    <property type="match status" value="1"/>
</dbReference>
<dbReference type="SUPFAM" id="SSF53686">
    <property type="entry name" value="Tryptophan synthase beta subunit-like PLP-dependent enzymes"/>
    <property type="match status" value="1"/>
</dbReference>
<evidence type="ECO:0000256" key="1">
    <source>
        <dbReference type="ARBA" id="ARBA00001933"/>
    </source>
</evidence>
<feature type="domain" description="Tryptophan synthase beta chain-like PALP" evidence="12">
    <location>
        <begin position="9"/>
        <end position="291"/>
    </location>
</feature>
<dbReference type="FunFam" id="3.40.50.1100:FF:000006">
    <property type="entry name" value="Cysteine synthase"/>
    <property type="match status" value="1"/>
</dbReference>
<dbReference type="GO" id="GO:0004124">
    <property type="term" value="F:cysteine synthase activity"/>
    <property type="evidence" value="ECO:0007669"/>
    <property type="project" value="UniProtKB-UniRule"/>
</dbReference>
<keyword evidence="6 9" id="KW-0663">Pyridoxal phosphate</keyword>
<proteinExistence type="inferred from homology"/>
<dbReference type="InterPro" id="IPR001926">
    <property type="entry name" value="TrpB-like_PALP"/>
</dbReference>
<reference evidence="13 14" key="1">
    <citation type="journal article" date="2010" name="Stand. Genomic Sci.">
        <title>Complete genome sequence of Ilyobacter polytropus type strain (CuHbu1).</title>
        <authorList>
            <person name="Sikorski J."/>
            <person name="Chertkov O."/>
            <person name="Lapidus A."/>
            <person name="Nolan M."/>
            <person name="Lucas S."/>
            <person name="Del Rio T.G."/>
            <person name="Tice H."/>
            <person name="Cheng J.F."/>
            <person name="Tapia R."/>
            <person name="Han C."/>
            <person name="Goodwin L."/>
            <person name="Pitluck S."/>
            <person name="Liolios K."/>
            <person name="Ivanova N."/>
            <person name="Mavromatis K."/>
            <person name="Mikhailova N."/>
            <person name="Pati A."/>
            <person name="Chen A."/>
            <person name="Palaniappan K."/>
            <person name="Land M."/>
            <person name="Hauser L."/>
            <person name="Chang Y.J."/>
            <person name="Jeffries C.D."/>
            <person name="Brambilla E."/>
            <person name="Yasawong M."/>
            <person name="Rohde M."/>
            <person name="Pukall R."/>
            <person name="Spring S."/>
            <person name="Goker M."/>
            <person name="Woyke T."/>
            <person name="Bristow J."/>
            <person name="Eisen J.A."/>
            <person name="Markowitz V."/>
            <person name="Hugenholtz P."/>
            <person name="Kyrpides N.C."/>
            <person name="Klenk H.P."/>
        </authorList>
    </citation>
    <scope>NUCLEOTIDE SEQUENCE [LARGE SCALE GENOMIC DNA]</scope>
    <source>
        <strain evidence="14">ATCC 51220 / DSM 2926 / LMG 16218 / CuHBu1</strain>
    </source>
</reference>
<evidence type="ECO:0000256" key="7">
    <source>
        <dbReference type="ARBA" id="ARBA00023192"/>
    </source>
</evidence>
<feature type="binding site" evidence="9">
    <location>
        <position position="73"/>
    </location>
    <ligand>
        <name>pyridoxal 5'-phosphate</name>
        <dbReference type="ChEBI" id="CHEBI:597326"/>
    </ligand>
</feature>
<dbReference type="Proteomes" id="UP000006875">
    <property type="component" value="Chromosome"/>
</dbReference>
<dbReference type="STRING" id="572544.Ilyop_0597"/>
<gene>
    <name evidence="13" type="ordered locus">Ilyop_0597</name>
</gene>
<dbReference type="GO" id="GO:0030170">
    <property type="term" value="F:pyridoxal phosphate binding"/>
    <property type="evidence" value="ECO:0007669"/>
    <property type="project" value="InterPro"/>
</dbReference>
<feature type="modified residue" description="N6-(pyridoxal phosphate)lysine" evidence="10">
    <location>
        <position position="43"/>
    </location>
</feature>
<keyword evidence="7 11" id="KW-0198">Cysteine biosynthesis</keyword>
<evidence type="ECO:0000256" key="6">
    <source>
        <dbReference type="ARBA" id="ARBA00022898"/>
    </source>
</evidence>
<dbReference type="PANTHER" id="PTHR10314">
    <property type="entry name" value="CYSTATHIONINE BETA-SYNTHASE"/>
    <property type="match status" value="1"/>
</dbReference>
<comment type="cofactor">
    <cofactor evidence="1 9 11">
        <name>pyridoxal 5'-phosphate</name>
        <dbReference type="ChEBI" id="CHEBI:597326"/>
    </cofactor>
</comment>
<evidence type="ECO:0000256" key="5">
    <source>
        <dbReference type="ARBA" id="ARBA00022679"/>
    </source>
</evidence>
<dbReference type="AlphaFoldDB" id="E3H6H2"/>
<keyword evidence="14" id="KW-1185">Reference proteome</keyword>
<name>E3H6H2_ILYPC</name>
<evidence type="ECO:0000313" key="14">
    <source>
        <dbReference type="Proteomes" id="UP000006875"/>
    </source>
</evidence>
<comment type="similarity">
    <text evidence="2 11">Belongs to the cysteine synthase/cystathionine beta-synthase family.</text>
</comment>
<dbReference type="EMBL" id="CP002281">
    <property type="protein sequence ID" value="ADO82385.1"/>
    <property type="molecule type" value="Genomic_DNA"/>
</dbReference>
<dbReference type="InterPro" id="IPR001216">
    <property type="entry name" value="P-phosphate_BS"/>
</dbReference>
<feature type="binding site" evidence="9">
    <location>
        <begin position="176"/>
        <end position="180"/>
    </location>
    <ligand>
        <name>pyridoxal 5'-phosphate</name>
        <dbReference type="ChEBI" id="CHEBI:597326"/>
    </ligand>
</feature>
<dbReference type="EC" id="2.5.1.47" evidence="3 11"/>
<dbReference type="RefSeq" id="WP_013387055.1">
    <property type="nucleotide sequence ID" value="NC_014632.1"/>
</dbReference>
<dbReference type="PROSITE" id="PS00165">
    <property type="entry name" value="DEHYDRATASE_SER_THR"/>
    <property type="match status" value="1"/>
</dbReference>
<evidence type="ECO:0000256" key="3">
    <source>
        <dbReference type="ARBA" id="ARBA00012681"/>
    </source>
</evidence>
<dbReference type="Gene3D" id="3.40.50.1100">
    <property type="match status" value="2"/>
</dbReference>
<sequence length="303" mass="32143">MIVNNSVELIGNTPVVRLSNLHQDGMAEIYIKLEGKNPGGSIKDRAALGMIEEAEKSGILKKNGVIIEPTSGNTGIALTLIGVLKGYRVIVVMPDTMSVERRNIVKSYGGELVLTDGSLGMKGAIEKAEELSYNIAGSFIPQQFTNKANPAKHYESTAEEILEDFDSLDAFVTGVGTGGTVTGIGKKLKEKMKNIKIYAVEPETSAVMSGENPGKHKIQGIGAGFIPEILDMDIVDEVIQINDAEAYESARDTAKKEGLLLGISSGANIAAAVKVAKELGEGKKVLTISPDGGEKYLSTDLYG</sequence>
<evidence type="ECO:0000256" key="9">
    <source>
        <dbReference type="PIRSR" id="PIRSR605856-50"/>
    </source>
</evidence>
<dbReference type="NCBIfam" id="TIGR01139">
    <property type="entry name" value="cysK"/>
    <property type="match status" value="1"/>
</dbReference>
<accession>E3H6H2</accession>
<evidence type="ECO:0000256" key="11">
    <source>
        <dbReference type="RuleBase" id="RU003985"/>
    </source>
</evidence>
<dbReference type="eggNOG" id="COG0031">
    <property type="taxonomic scope" value="Bacteria"/>
</dbReference>
<dbReference type="KEGG" id="ipo:Ilyop_0597"/>
<evidence type="ECO:0000256" key="8">
    <source>
        <dbReference type="ARBA" id="ARBA00047931"/>
    </source>
</evidence>
<dbReference type="InterPro" id="IPR000634">
    <property type="entry name" value="Ser/Thr_deHydtase_PyrdxlP-BS"/>
</dbReference>
<dbReference type="PROSITE" id="PS00901">
    <property type="entry name" value="CYS_SYNTHASE"/>
    <property type="match status" value="1"/>
</dbReference>
<dbReference type="InterPro" id="IPR005856">
    <property type="entry name" value="Cys_synth"/>
</dbReference>
<dbReference type="GO" id="GO:0006535">
    <property type="term" value="P:cysteine biosynthetic process from serine"/>
    <property type="evidence" value="ECO:0007669"/>
    <property type="project" value="UniProtKB-UniRule"/>
</dbReference>
<evidence type="ECO:0000256" key="2">
    <source>
        <dbReference type="ARBA" id="ARBA00007103"/>
    </source>
</evidence>
<comment type="catalytic activity">
    <reaction evidence="8 11">
        <text>O-acetyl-L-serine + hydrogen sulfide = L-cysteine + acetate</text>
        <dbReference type="Rhea" id="RHEA:14829"/>
        <dbReference type="ChEBI" id="CHEBI:29919"/>
        <dbReference type="ChEBI" id="CHEBI:30089"/>
        <dbReference type="ChEBI" id="CHEBI:35235"/>
        <dbReference type="ChEBI" id="CHEBI:58340"/>
        <dbReference type="EC" id="2.5.1.47"/>
    </reaction>
</comment>
<protein>
    <recommendedName>
        <fullName evidence="3 11">Cysteine synthase</fullName>
        <ecNumber evidence="3 11">2.5.1.47</ecNumber>
    </recommendedName>
</protein>
<dbReference type="Pfam" id="PF00291">
    <property type="entry name" value="PALP"/>
    <property type="match status" value="1"/>
</dbReference>
<evidence type="ECO:0000256" key="4">
    <source>
        <dbReference type="ARBA" id="ARBA00022605"/>
    </source>
</evidence>
<dbReference type="InterPro" id="IPR036052">
    <property type="entry name" value="TrpB-like_PALP_sf"/>
</dbReference>
<feature type="binding site" evidence="9">
    <location>
        <position position="264"/>
    </location>
    <ligand>
        <name>pyridoxal 5'-phosphate</name>
        <dbReference type="ChEBI" id="CHEBI:597326"/>
    </ligand>
</feature>
<dbReference type="NCBIfam" id="TIGR01136">
    <property type="entry name" value="cysKM"/>
    <property type="match status" value="1"/>
</dbReference>
<keyword evidence="5 11" id="KW-0808">Transferase</keyword>
<evidence type="ECO:0000256" key="10">
    <source>
        <dbReference type="PIRSR" id="PIRSR605856-51"/>
    </source>
</evidence>
<dbReference type="InterPro" id="IPR005859">
    <property type="entry name" value="CysK"/>
</dbReference>
<dbReference type="InterPro" id="IPR050214">
    <property type="entry name" value="Cys_Synth/Cystath_Beta-Synth"/>
</dbReference>
<dbReference type="HOGENOM" id="CLU_021018_1_0_0"/>